<keyword evidence="4 6" id="KW-1133">Transmembrane helix</keyword>
<evidence type="ECO:0000256" key="3">
    <source>
        <dbReference type="ARBA" id="ARBA00022692"/>
    </source>
</evidence>
<reference evidence="7 8" key="2">
    <citation type="submission" date="2018-11" db="EMBL/GenBank/DDBJ databases">
        <authorList>
            <consortium name="Pathogen Informatics"/>
        </authorList>
    </citation>
    <scope>NUCLEOTIDE SEQUENCE [LARGE SCALE GENOMIC DNA]</scope>
</reference>
<dbReference type="SUPFAM" id="SSF103473">
    <property type="entry name" value="MFS general substrate transporter"/>
    <property type="match status" value="1"/>
</dbReference>
<evidence type="ECO:0000313" key="8">
    <source>
        <dbReference type="Proteomes" id="UP000271162"/>
    </source>
</evidence>
<keyword evidence="3 6" id="KW-0812">Transmembrane</keyword>
<dbReference type="EMBL" id="UYSL01002070">
    <property type="protein sequence ID" value="VDL65649.1"/>
    <property type="molecule type" value="Genomic_DNA"/>
</dbReference>
<sequence length="265" mass="30059">MMVVILLTRVQFTVYFASLWPFLQELGCIRIPSMCSMVLMLSTNTMYMTMHNTFGYGKYAMGVARFLAGIAAGFQLIFSPLSYPGTVLGFLQINMYTVPAIVANLLVGVSFIIMAFFFNEAPMFREGKRESVASTGTQFSMSLPPFDKLAVFCCIFAKMVQMFIYANMETIGSMYTQQMFDLSRTETTQFNSILVSLSGFIGFAFLLTYVWTKLGKRIDNRIGVIIGVLICVAFLFTTYSWWFYSENIEHDGERYECPKAACYHS</sequence>
<dbReference type="AlphaFoldDB" id="A0A0N4XHQ7"/>
<feature type="transmembrane region" description="Helical" evidence="6">
    <location>
        <begin position="59"/>
        <end position="78"/>
    </location>
</feature>
<evidence type="ECO:0000313" key="7">
    <source>
        <dbReference type="EMBL" id="VDL65649.1"/>
    </source>
</evidence>
<evidence type="ECO:0000256" key="1">
    <source>
        <dbReference type="ARBA" id="ARBA00004127"/>
    </source>
</evidence>
<dbReference type="InterPro" id="IPR036259">
    <property type="entry name" value="MFS_trans_sf"/>
</dbReference>
<accession>A0A0N4XHQ7</accession>
<dbReference type="GO" id="GO:0005765">
    <property type="term" value="C:lysosomal membrane"/>
    <property type="evidence" value="ECO:0007669"/>
    <property type="project" value="TreeGrafter"/>
</dbReference>
<proteinExistence type="predicted"/>
<keyword evidence="5 6" id="KW-0472">Membrane</keyword>
<comment type="subcellular location">
    <subcellularLocation>
        <location evidence="1">Endomembrane system</location>
        <topology evidence="1">Multi-pass membrane protein</topology>
    </subcellularLocation>
</comment>
<protein>
    <submittedName>
        <fullName evidence="9">MFS domain-containing protein</fullName>
    </submittedName>
</protein>
<evidence type="ECO:0000256" key="5">
    <source>
        <dbReference type="ARBA" id="ARBA00023136"/>
    </source>
</evidence>
<dbReference type="InterPro" id="IPR051068">
    <property type="entry name" value="MFS_Domain-Containing_Protein"/>
</dbReference>
<evidence type="ECO:0000313" key="9">
    <source>
        <dbReference type="WBParaSite" id="NBR_0000205901-mRNA-1"/>
    </source>
</evidence>
<organism evidence="9">
    <name type="scientific">Nippostrongylus brasiliensis</name>
    <name type="common">Rat hookworm</name>
    <dbReference type="NCBI Taxonomy" id="27835"/>
    <lineage>
        <taxon>Eukaryota</taxon>
        <taxon>Metazoa</taxon>
        <taxon>Ecdysozoa</taxon>
        <taxon>Nematoda</taxon>
        <taxon>Chromadorea</taxon>
        <taxon>Rhabditida</taxon>
        <taxon>Rhabditina</taxon>
        <taxon>Rhabditomorpha</taxon>
        <taxon>Strongyloidea</taxon>
        <taxon>Heligmosomidae</taxon>
        <taxon>Nippostrongylus</taxon>
    </lineage>
</organism>
<evidence type="ECO:0000256" key="2">
    <source>
        <dbReference type="ARBA" id="ARBA00022448"/>
    </source>
</evidence>
<feature type="transmembrane region" description="Helical" evidence="6">
    <location>
        <begin position="188"/>
        <end position="210"/>
    </location>
</feature>
<evidence type="ECO:0000256" key="6">
    <source>
        <dbReference type="SAM" id="Phobius"/>
    </source>
</evidence>
<keyword evidence="2" id="KW-0813">Transport</keyword>
<name>A0A0N4XHQ7_NIPBR</name>
<gene>
    <name evidence="7" type="ORF">NBR_LOCUS2060</name>
</gene>
<dbReference type="STRING" id="27835.A0A0N4XHQ7"/>
<dbReference type="PANTHER" id="PTHR23510:SF3">
    <property type="entry name" value="MAJOR FACILITATOR SUPERFAMILY DOMAIN-CONTAINING PROTEIN 8"/>
    <property type="match status" value="1"/>
</dbReference>
<dbReference type="WBParaSite" id="NBR_0000205901-mRNA-1">
    <property type="protein sequence ID" value="NBR_0000205901-mRNA-1"/>
    <property type="gene ID" value="NBR_0000205901"/>
</dbReference>
<feature type="transmembrane region" description="Helical" evidence="6">
    <location>
        <begin position="222"/>
        <end position="244"/>
    </location>
</feature>
<feature type="transmembrane region" description="Helical" evidence="6">
    <location>
        <begin position="98"/>
        <end position="119"/>
    </location>
</feature>
<dbReference type="GO" id="GO:0012505">
    <property type="term" value="C:endomembrane system"/>
    <property type="evidence" value="ECO:0007669"/>
    <property type="project" value="UniProtKB-SubCell"/>
</dbReference>
<dbReference type="Proteomes" id="UP000271162">
    <property type="component" value="Unassembled WGS sequence"/>
</dbReference>
<evidence type="ECO:0000256" key="4">
    <source>
        <dbReference type="ARBA" id="ARBA00022989"/>
    </source>
</evidence>
<reference evidence="9" key="1">
    <citation type="submission" date="2017-02" db="UniProtKB">
        <authorList>
            <consortium name="WormBaseParasite"/>
        </authorList>
    </citation>
    <scope>IDENTIFICATION</scope>
</reference>
<feature type="transmembrane region" description="Helical" evidence="6">
    <location>
        <begin position="29"/>
        <end position="47"/>
    </location>
</feature>
<dbReference type="PANTHER" id="PTHR23510">
    <property type="entry name" value="INNER MEMBRANE TRANSPORT PROTEIN YAJR"/>
    <property type="match status" value="1"/>
</dbReference>
<keyword evidence="8" id="KW-1185">Reference proteome</keyword>